<dbReference type="GO" id="GO:0030420">
    <property type="term" value="P:establishment of competence for transformation"/>
    <property type="evidence" value="ECO:0007669"/>
    <property type="project" value="UniProtKB-KW"/>
</dbReference>
<proteinExistence type="predicted"/>
<feature type="transmembrane region" description="Helical" evidence="3">
    <location>
        <begin position="13"/>
        <end position="33"/>
    </location>
</feature>
<dbReference type="EMBL" id="WEID01000043">
    <property type="protein sequence ID" value="KAB8137491.1"/>
    <property type="molecule type" value="Genomic_DNA"/>
</dbReference>
<name>A0A7C8GUA3_9BACI</name>
<keyword evidence="2" id="KW-0178">Competence</keyword>
<reference evidence="4 5" key="1">
    <citation type="submission" date="2019-10" db="EMBL/GenBank/DDBJ databases">
        <title>Gracilibacillus sp. nov. isolated from rice seeds.</title>
        <authorList>
            <person name="He S."/>
        </authorList>
    </citation>
    <scope>NUCLEOTIDE SEQUENCE [LARGE SCALE GENOMIC DNA]</scope>
    <source>
        <strain evidence="4 5">TD8</strain>
    </source>
</reference>
<organism evidence="4 5">
    <name type="scientific">Gracilibacillus oryzae</name>
    <dbReference type="NCBI Taxonomy" id="1672701"/>
    <lineage>
        <taxon>Bacteria</taxon>
        <taxon>Bacillati</taxon>
        <taxon>Bacillota</taxon>
        <taxon>Bacilli</taxon>
        <taxon>Bacillales</taxon>
        <taxon>Bacillaceae</taxon>
        <taxon>Gracilibacillus</taxon>
    </lineage>
</organism>
<dbReference type="RefSeq" id="WP_153402706.1">
    <property type="nucleotide sequence ID" value="NZ_ML762428.1"/>
</dbReference>
<keyword evidence="3" id="KW-0812">Transmembrane</keyword>
<evidence type="ECO:0000256" key="1">
    <source>
        <dbReference type="ARBA" id="ARBA00004241"/>
    </source>
</evidence>
<keyword evidence="3" id="KW-1133">Transmembrane helix</keyword>
<sequence length="139" mass="15362">MFKSEKGITLVELLAALALMSVIIALISSVHLFGQKQYRDQTAEISNYNEVRTVIALITSELRSTSADLIKVEDNTLKIDEDLYSLSSTHLNKNGQTISSQISEFSIKKTGTEVDISVTSTEDNNGNTQSITTTIYLRE</sequence>
<dbReference type="Proteomes" id="UP000480246">
    <property type="component" value="Unassembled WGS sequence"/>
</dbReference>
<comment type="subcellular location">
    <subcellularLocation>
        <location evidence="1">Cell surface</location>
    </subcellularLocation>
</comment>
<keyword evidence="3" id="KW-0472">Membrane</keyword>
<dbReference type="NCBIfam" id="TIGR02532">
    <property type="entry name" value="IV_pilin_GFxxxE"/>
    <property type="match status" value="1"/>
</dbReference>
<gene>
    <name evidence="4" type="ORF">F9U64_09210</name>
</gene>
<dbReference type="InterPro" id="IPR012902">
    <property type="entry name" value="N_methyl_site"/>
</dbReference>
<accession>A0A7C8GUA3</accession>
<comment type="caution">
    <text evidence="4">The sequence shown here is derived from an EMBL/GenBank/DDBJ whole genome shotgun (WGS) entry which is preliminary data.</text>
</comment>
<evidence type="ECO:0000256" key="3">
    <source>
        <dbReference type="SAM" id="Phobius"/>
    </source>
</evidence>
<dbReference type="AlphaFoldDB" id="A0A7C8GUA3"/>
<protein>
    <submittedName>
        <fullName evidence="4">Prepilin-type N-terminal cleavage/methylation domain-containing protein</fullName>
    </submittedName>
</protein>
<dbReference type="PROSITE" id="PS00409">
    <property type="entry name" value="PROKAR_NTER_METHYL"/>
    <property type="match status" value="1"/>
</dbReference>
<dbReference type="OrthoDB" id="2968679at2"/>
<dbReference type="GO" id="GO:0009986">
    <property type="term" value="C:cell surface"/>
    <property type="evidence" value="ECO:0007669"/>
    <property type="project" value="UniProtKB-SubCell"/>
</dbReference>
<evidence type="ECO:0000313" key="4">
    <source>
        <dbReference type="EMBL" id="KAB8137491.1"/>
    </source>
</evidence>
<dbReference type="Pfam" id="PF07963">
    <property type="entry name" value="N_methyl"/>
    <property type="match status" value="1"/>
</dbReference>
<evidence type="ECO:0000256" key="2">
    <source>
        <dbReference type="ARBA" id="ARBA00023287"/>
    </source>
</evidence>
<evidence type="ECO:0000313" key="5">
    <source>
        <dbReference type="Proteomes" id="UP000480246"/>
    </source>
</evidence>
<keyword evidence="5" id="KW-1185">Reference proteome</keyword>